<protein>
    <submittedName>
        <fullName evidence="2">Uncharacterized protein</fullName>
    </submittedName>
</protein>
<dbReference type="Proteomes" id="UP000217790">
    <property type="component" value="Unassembled WGS sequence"/>
</dbReference>
<feature type="region of interest" description="Disordered" evidence="1">
    <location>
        <begin position="237"/>
        <end position="266"/>
    </location>
</feature>
<evidence type="ECO:0000256" key="1">
    <source>
        <dbReference type="SAM" id="MobiDB-lite"/>
    </source>
</evidence>
<evidence type="ECO:0000313" key="3">
    <source>
        <dbReference type="Proteomes" id="UP000217790"/>
    </source>
</evidence>
<dbReference type="OrthoDB" id="10346906at2759"/>
<dbReference type="AlphaFoldDB" id="A0A2H3D7D5"/>
<name>A0A2H3D7D5_ARMGA</name>
<sequence>MRTTQPNPLAYYHHSVVATLGMGVGKALVKRWKRWVGKRKDDIYVCDEEEQTNHEYCLPVGTLPAIAVNGQQDSSIPSPKQHSSTCDRSVVLSGLADVPCPDLGIDIDAMLEKFDESPTPVMSYNLEKEQTKQEYYLPEVALSAITENGQEDLSNHVLKRQSSAEGRPITPSGLADVPCRDLGVDAVLEELAENEQQDASISKPEQHSSAGSTLIVPSGLTDLSSADLDIIAVFRSRDPASIETGRPESSIPVPKQRWYTTPPIRA</sequence>
<accession>A0A2H3D7D5</accession>
<reference evidence="3" key="1">
    <citation type="journal article" date="2017" name="Nat. Ecol. Evol.">
        <title>Genome expansion and lineage-specific genetic innovations in the forest pathogenic fungi Armillaria.</title>
        <authorList>
            <person name="Sipos G."/>
            <person name="Prasanna A.N."/>
            <person name="Walter M.C."/>
            <person name="O'Connor E."/>
            <person name="Balint B."/>
            <person name="Krizsan K."/>
            <person name="Kiss B."/>
            <person name="Hess J."/>
            <person name="Varga T."/>
            <person name="Slot J."/>
            <person name="Riley R."/>
            <person name="Boka B."/>
            <person name="Rigling D."/>
            <person name="Barry K."/>
            <person name="Lee J."/>
            <person name="Mihaltcheva S."/>
            <person name="LaButti K."/>
            <person name="Lipzen A."/>
            <person name="Waldron R."/>
            <person name="Moloney N.M."/>
            <person name="Sperisen C."/>
            <person name="Kredics L."/>
            <person name="Vagvoelgyi C."/>
            <person name="Patrignani A."/>
            <person name="Fitzpatrick D."/>
            <person name="Nagy I."/>
            <person name="Doyle S."/>
            <person name="Anderson J.B."/>
            <person name="Grigoriev I.V."/>
            <person name="Gueldener U."/>
            <person name="Muensterkoetter M."/>
            <person name="Nagy L.G."/>
        </authorList>
    </citation>
    <scope>NUCLEOTIDE SEQUENCE [LARGE SCALE GENOMIC DNA]</scope>
    <source>
        <strain evidence="3">Ar21-2</strain>
    </source>
</reference>
<dbReference type="OMA" id="SFACIDI"/>
<evidence type="ECO:0000313" key="2">
    <source>
        <dbReference type="EMBL" id="PBK84987.1"/>
    </source>
</evidence>
<organism evidence="2 3">
    <name type="scientific">Armillaria gallica</name>
    <name type="common">Bulbous honey fungus</name>
    <name type="synonym">Armillaria bulbosa</name>
    <dbReference type="NCBI Taxonomy" id="47427"/>
    <lineage>
        <taxon>Eukaryota</taxon>
        <taxon>Fungi</taxon>
        <taxon>Dikarya</taxon>
        <taxon>Basidiomycota</taxon>
        <taxon>Agaricomycotina</taxon>
        <taxon>Agaricomycetes</taxon>
        <taxon>Agaricomycetidae</taxon>
        <taxon>Agaricales</taxon>
        <taxon>Marasmiineae</taxon>
        <taxon>Physalacriaceae</taxon>
        <taxon>Armillaria</taxon>
    </lineage>
</organism>
<feature type="region of interest" description="Disordered" evidence="1">
    <location>
        <begin position="194"/>
        <end position="214"/>
    </location>
</feature>
<proteinExistence type="predicted"/>
<dbReference type="EMBL" id="KZ293694">
    <property type="protein sequence ID" value="PBK84987.1"/>
    <property type="molecule type" value="Genomic_DNA"/>
</dbReference>
<keyword evidence="3" id="KW-1185">Reference proteome</keyword>
<gene>
    <name evidence="2" type="ORF">ARMGADRAFT_1169761</name>
</gene>
<dbReference type="InParanoid" id="A0A2H3D7D5"/>